<feature type="non-terminal residue" evidence="2">
    <location>
        <position position="1"/>
    </location>
</feature>
<dbReference type="Gene3D" id="3.30.1330.80">
    <property type="entry name" value="Hypothetical protein, similar to alpha- acetolactate decarboxylase, domain 2"/>
    <property type="match status" value="1"/>
</dbReference>
<evidence type="ECO:0000313" key="2">
    <source>
        <dbReference type="EMBL" id="KAK8719067.1"/>
    </source>
</evidence>
<proteinExistence type="predicted"/>
<dbReference type="PANTHER" id="PTHR34988:SF1">
    <property type="entry name" value="DNA-BINDING PROTEIN"/>
    <property type="match status" value="1"/>
</dbReference>
<name>A0AAW0VPN5_CHEQU</name>
<dbReference type="EMBL" id="JARKIK010003191">
    <property type="protein sequence ID" value="KAK8719067.1"/>
    <property type="molecule type" value="Genomic_DNA"/>
</dbReference>
<dbReference type="CDD" id="cd11378">
    <property type="entry name" value="DUF296"/>
    <property type="match status" value="1"/>
</dbReference>
<reference evidence="2 3" key="1">
    <citation type="journal article" date="2024" name="BMC Genomics">
        <title>Genome assembly of redclaw crayfish (Cherax quadricarinatus) provides insights into its immune adaptation and hypoxia tolerance.</title>
        <authorList>
            <person name="Liu Z."/>
            <person name="Zheng J."/>
            <person name="Li H."/>
            <person name="Fang K."/>
            <person name="Wang S."/>
            <person name="He J."/>
            <person name="Zhou D."/>
            <person name="Weng S."/>
            <person name="Chi M."/>
            <person name="Gu Z."/>
            <person name="He J."/>
            <person name="Li F."/>
            <person name="Wang M."/>
        </authorList>
    </citation>
    <scope>NUCLEOTIDE SEQUENCE [LARGE SCALE GENOMIC DNA]</scope>
    <source>
        <strain evidence="2">ZL_2023a</strain>
    </source>
</reference>
<gene>
    <name evidence="2" type="ORF">OTU49_014269</name>
</gene>
<dbReference type="AlphaFoldDB" id="A0AAW0VPN5"/>
<dbReference type="PANTHER" id="PTHR34988">
    <property type="entry name" value="PROTEIN, PUTATIVE-RELATED"/>
    <property type="match status" value="1"/>
</dbReference>
<dbReference type="InterPro" id="IPR005175">
    <property type="entry name" value="PPC_dom"/>
</dbReference>
<dbReference type="SUPFAM" id="SSF117856">
    <property type="entry name" value="AF0104/ALDC/Ptd012-like"/>
    <property type="match status" value="1"/>
</dbReference>
<keyword evidence="3" id="KW-1185">Reference proteome</keyword>
<sequence>VKTSLEEYVRREAVRGVVVLTCCGSLTSATLRLAAAPDGTTDKIKTFKKHFEVLGMSGTISRGGAHLHICLSDDQGGTLGGHVMGDLVVFTTMEIALGEATDVILDRQDDPATGYDELTVTKDQA</sequence>
<dbReference type="PROSITE" id="PS51742">
    <property type="entry name" value="PPC"/>
    <property type="match status" value="1"/>
</dbReference>
<organism evidence="2 3">
    <name type="scientific">Cherax quadricarinatus</name>
    <name type="common">Australian red claw crayfish</name>
    <dbReference type="NCBI Taxonomy" id="27406"/>
    <lineage>
        <taxon>Eukaryota</taxon>
        <taxon>Metazoa</taxon>
        <taxon>Ecdysozoa</taxon>
        <taxon>Arthropoda</taxon>
        <taxon>Crustacea</taxon>
        <taxon>Multicrustacea</taxon>
        <taxon>Malacostraca</taxon>
        <taxon>Eumalacostraca</taxon>
        <taxon>Eucarida</taxon>
        <taxon>Decapoda</taxon>
        <taxon>Pleocyemata</taxon>
        <taxon>Astacidea</taxon>
        <taxon>Parastacoidea</taxon>
        <taxon>Parastacidae</taxon>
        <taxon>Cherax</taxon>
    </lineage>
</organism>
<dbReference type="Pfam" id="PF03479">
    <property type="entry name" value="PCC"/>
    <property type="match status" value="1"/>
</dbReference>
<evidence type="ECO:0000259" key="1">
    <source>
        <dbReference type="PROSITE" id="PS51742"/>
    </source>
</evidence>
<comment type="caution">
    <text evidence="2">The sequence shown here is derived from an EMBL/GenBank/DDBJ whole genome shotgun (WGS) entry which is preliminary data.</text>
</comment>
<evidence type="ECO:0000313" key="3">
    <source>
        <dbReference type="Proteomes" id="UP001445076"/>
    </source>
</evidence>
<feature type="domain" description="PPC" evidence="1">
    <location>
        <begin position="1"/>
        <end position="121"/>
    </location>
</feature>
<protein>
    <recommendedName>
        <fullName evidence="1">PPC domain-containing protein</fullName>
    </recommendedName>
</protein>
<dbReference type="Proteomes" id="UP001445076">
    <property type="component" value="Unassembled WGS sequence"/>
</dbReference>
<accession>A0AAW0VPN5</accession>